<evidence type="ECO:0000259" key="1">
    <source>
        <dbReference type="PROSITE" id="PS51186"/>
    </source>
</evidence>
<protein>
    <submittedName>
        <fullName evidence="2">GNAT family N-acetyltransferase</fullName>
    </submittedName>
</protein>
<keyword evidence="3" id="KW-1185">Reference proteome</keyword>
<reference evidence="2" key="1">
    <citation type="submission" date="2022-08" db="EMBL/GenBank/DDBJ databases">
        <title>Alicyclobacillus dauci DSM2870, complete genome.</title>
        <authorList>
            <person name="Wang Q."/>
            <person name="Cai R."/>
            <person name="Wang Z."/>
        </authorList>
    </citation>
    <scope>NUCLEOTIDE SEQUENCE</scope>
    <source>
        <strain evidence="2">DSM 28700</strain>
    </source>
</reference>
<dbReference type="PANTHER" id="PTHR43233">
    <property type="entry name" value="FAMILY N-ACETYLTRANSFERASE, PUTATIVE (AFU_ORTHOLOGUE AFUA_6G03350)-RELATED"/>
    <property type="match status" value="1"/>
</dbReference>
<dbReference type="PROSITE" id="PS51186">
    <property type="entry name" value="GNAT"/>
    <property type="match status" value="1"/>
</dbReference>
<evidence type="ECO:0000313" key="3">
    <source>
        <dbReference type="Proteomes" id="UP001164803"/>
    </source>
</evidence>
<sequence length="133" mass="15173">MSSIEYRFNAPVTGQEVADVFKRSGINRPTDDVERIQKMIDHGNLIITAWDEGKLVGIARSLTDFCYCCYLSDLAVDKEYQHSGVGKELIHQTQMRLTDQVSLLLLSAPTAMTYYPKVGFDKAENAWIIRRKR</sequence>
<name>A0ABY6YZE5_9BACL</name>
<evidence type="ECO:0000313" key="2">
    <source>
        <dbReference type="EMBL" id="WAH35957.1"/>
    </source>
</evidence>
<dbReference type="SUPFAM" id="SSF55729">
    <property type="entry name" value="Acyl-CoA N-acyltransferases (Nat)"/>
    <property type="match status" value="1"/>
</dbReference>
<dbReference type="Gene3D" id="3.40.630.30">
    <property type="match status" value="1"/>
</dbReference>
<dbReference type="InterPro" id="IPR016181">
    <property type="entry name" value="Acyl_CoA_acyltransferase"/>
</dbReference>
<gene>
    <name evidence="2" type="ORF">NZD86_17045</name>
</gene>
<accession>A0ABY6YZE5</accession>
<proteinExistence type="predicted"/>
<dbReference type="CDD" id="cd04301">
    <property type="entry name" value="NAT_SF"/>
    <property type="match status" value="1"/>
</dbReference>
<dbReference type="Proteomes" id="UP001164803">
    <property type="component" value="Chromosome"/>
</dbReference>
<dbReference type="EMBL" id="CP104064">
    <property type="protein sequence ID" value="WAH35957.1"/>
    <property type="molecule type" value="Genomic_DNA"/>
</dbReference>
<dbReference type="Pfam" id="PF13673">
    <property type="entry name" value="Acetyltransf_10"/>
    <property type="match status" value="1"/>
</dbReference>
<organism evidence="2 3">
    <name type="scientific">Alicyclobacillus dauci</name>
    <dbReference type="NCBI Taxonomy" id="1475485"/>
    <lineage>
        <taxon>Bacteria</taxon>
        <taxon>Bacillati</taxon>
        <taxon>Bacillota</taxon>
        <taxon>Bacilli</taxon>
        <taxon>Bacillales</taxon>
        <taxon>Alicyclobacillaceae</taxon>
        <taxon>Alicyclobacillus</taxon>
    </lineage>
</organism>
<feature type="domain" description="N-acetyltransferase" evidence="1">
    <location>
        <begin position="4"/>
        <end position="133"/>
    </location>
</feature>
<dbReference type="InterPro" id="IPR000182">
    <property type="entry name" value="GNAT_dom"/>
</dbReference>
<dbReference type="InterPro" id="IPR053144">
    <property type="entry name" value="Acetyltransferase_Butenolide"/>
</dbReference>
<dbReference type="RefSeq" id="WP_268043251.1">
    <property type="nucleotide sequence ID" value="NZ_CP104064.1"/>
</dbReference>
<dbReference type="PANTHER" id="PTHR43233:SF1">
    <property type="entry name" value="FAMILY N-ACETYLTRANSFERASE, PUTATIVE (AFU_ORTHOLOGUE AFUA_6G03350)-RELATED"/>
    <property type="match status" value="1"/>
</dbReference>